<dbReference type="Gene3D" id="3.20.20.380">
    <property type="entry name" value="Copper homeostasis (CutC) domain"/>
    <property type="match status" value="1"/>
</dbReference>
<dbReference type="RefSeq" id="WP_157402587.1">
    <property type="nucleotide sequence ID" value="NZ_JABULY010000001.1"/>
</dbReference>
<accession>A0A949T1Q5</accession>
<dbReference type="Pfam" id="PF03932">
    <property type="entry name" value="CutC"/>
    <property type="match status" value="1"/>
</dbReference>
<dbReference type="EMBL" id="JABULY010000001">
    <property type="protein sequence ID" value="MBV6531015.1"/>
    <property type="molecule type" value="Genomic_DNA"/>
</dbReference>
<dbReference type="HAMAP" id="MF_00795">
    <property type="entry name" value="CutC"/>
    <property type="match status" value="1"/>
</dbReference>
<dbReference type="GO" id="GO:0005737">
    <property type="term" value="C:cytoplasm"/>
    <property type="evidence" value="ECO:0007669"/>
    <property type="project" value="UniProtKB-SubCell"/>
</dbReference>
<reference evidence="4 6" key="1">
    <citation type="journal article" date="2021" name="Mol. Ecol.">
        <title>Polar bear-adapted Ursidibacter maritimus are remarkably conserved after generations in captivity.</title>
        <authorList>
            <person name="Espinosa-Gongora C."/>
            <person name="Hansen M.J."/>
            <person name="Bertelsen M.F."/>
            <person name="Bojesen A.M."/>
        </authorList>
    </citation>
    <scope>NUCLEOTIDE SEQUENCE</scope>
    <source>
        <strain evidence="4">Pb43105x</strain>
        <strain evidence="3 6">Pb43106</strain>
    </source>
</reference>
<organism evidence="4 5">
    <name type="scientific">Ursidibacter maritimus</name>
    <dbReference type="NCBI Taxonomy" id="1331689"/>
    <lineage>
        <taxon>Bacteria</taxon>
        <taxon>Pseudomonadati</taxon>
        <taxon>Pseudomonadota</taxon>
        <taxon>Gammaproteobacteria</taxon>
        <taxon>Pasteurellales</taxon>
        <taxon>Pasteurellaceae</taxon>
        <taxon>Ursidibacter</taxon>
    </lineage>
</organism>
<proteinExistence type="inferred from homology"/>
<dbReference type="Proteomes" id="UP000732858">
    <property type="component" value="Unassembled WGS sequence"/>
</dbReference>
<keyword evidence="6" id="KW-1185">Reference proteome</keyword>
<dbReference type="EMBL" id="JABUMC010000003">
    <property type="protein sequence ID" value="MBV6546201.1"/>
    <property type="molecule type" value="Genomic_DNA"/>
</dbReference>
<dbReference type="OrthoDB" id="9815677at2"/>
<protein>
    <recommendedName>
        <fullName evidence="2">PF03932 family protein CutC</fullName>
    </recommendedName>
</protein>
<comment type="subcellular location">
    <subcellularLocation>
        <location evidence="2">Cytoplasm</location>
    </subcellularLocation>
</comment>
<comment type="caution">
    <text evidence="4">The sequence shown here is derived from an EMBL/GenBank/DDBJ whole genome shotgun (WGS) entry which is preliminary data.</text>
</comment>
<keyword evidence="2" id="KW-0963">Cytoplasm</keyword>
<comment type="caution">
    <text evidence="2">Once thought to be involved in copper homeostasis, experiments in E.coli have shown this is not the case.</text>
</comment>
<evidence type="ECO:0000256" key="2">
    <source>
        <dbReference type="HAMAP-Rule" id="MF_00795"/>
    </source>
</evidence>
<dbReference type="GO" id="GO:0005507">
    <property type="term" value="F:copper ion binding"/>
    <property type="evidence" value="ECO:0007669"/>
    <property type="project" value="TreeGrafter"/>
</dbReference>
<evidence type="ECO:0000313" key="4">
    <source>
        <dbReference type="EMBL" id="MBV6546201.1"/>
    </source>
</evidence>
<sequence length="246" mass="26719">MVKVEVCVDNLESVVLANRFPIQRIELCSALSVGGLSPSYGVLKQAVEISTIPIAVMVRPRAGDFLFSAQEIKAMQLEIELANKLGVKHIVIGALTANADLDLATIRQLLSVAEGMEVTFHRAFDLCRNPFEALEQLVELGIQRILTSGQAANALLGCALLQQLVKQANQRIDIMAGCGINAENVQMIIKTSQVPQIHCSAKGIRLSKMHSSSSVAMGQSHEQDQKIDVLDPHKLKAILQQIGSYK</sequence>
<comment type="similarity">
    <text evidence="1 2">Belongs to the CutC family.</text>
</comment>
<gene>
    <name evidence="2" type="primary">cutC</name>
    <name evidence="3" type="ORF">HT657_02440</name>
    <name evidence="4" type="ORF">HT672_02655</name>
</gene>
<evidence type="ECO:0000256" key="1">
    <source>
        <dbReference type="ARBA" id="ARBA00007768"/>
    </source>
</evidence>
<evidence type="ECO:0000313" key="6">
    <source>
        <dbReference type="Proteomes" id="UP001196379"/>
    </source>
</evidence>
<dbReference type="AlphaFoldDB" id="A0A949T1Q5"/>
<dbReference type="Proteomes" id="UP001196379">
    <property type="component" value="Unassembled WGS sequence"/>
</dbReference>
<dbReference type="SUPFAM" id="SSF110395">
    <property type="entry name" value="CutC-like"/>
    <property type="match status" value="1"/>
</dbReference>
<dbReference type="PANTHER" id="PTHR12598">
    <property type="entry name" value="COPPER HOMEOSTASIS PROTEIN CUTC"/>
    <property type="match status" value="1"/>
</dbReference>
<dbReference type="PANTHER" id="PTHR12598:SF0">
    <property type="entry name" value="COPPER HOMEOSTASIS PROTEIN CUTC HOMOLOG"/>
    <property type="match status" value="1"/>
</dbReference>
<dbReference type="InterPro" id="IPR036822">
    <property type="entry name" value="CutC-like_dom_sf"/>
</dbReference>
<dbReference type="InterPro" id="IPR005627">
    <property type="entry name" value="CutC-like"/>
</dbReference>
<evidence type="ECO:0000313" key="5">
    <source>
        <dbReference type="Proteomes" id="UP000732858"/>
    </source>
</evidence>
<dbReference type="FunFam" id="3.20.20.380:FF:000001">
    <property type="entry name" value="Copper homeostasis protein CutC"/>
    <property type="match status" value="1"/>
</dbReference>
<evidence type="ECO:0000313" key="3">
    <source>
        <dbReference type="EMBL" id="MBV6531015.1"/>
    </source>
</evidence>
<name>A0A949T1Q5_9PAST</name>
<dbReference type="GeneID" id="65548399"/>